<organism evidence="3 4">
    <name type="scientific">Marinobacter panjinensis</name>
    <dbReference type="NCBI Taxonomy" id="2576384"/>
    <lineage>
        <taxon>Bacteria</taxon>
        <taxon>Pseudomonadati</taxon>
        <taxon>Pseudomonadota</taxon>
        <taxon>Gammaproteobacteria</taxon>
        <taxon>Pseudomonadales</taxon>
        <taxon>Marinobacteraceae</taxon>
        <taxon>Marinobacter</taxon>
    </lineage>
</organism>
<dbReference type="InterPro" id="IPR013783">
    <property type="entry name" value="Ig-like_fold"/>
</dbReference>
<evidence type="ECO:0000256" key="1">
    <source>
        <dbReference type="SAM" id="MobiDB-lite"/>
    </source>
</evidence>
<dbReference type="OrthoDB" id="6339802at2"/>
<comment type="caution">
    <text evidence="3">The sequence shown here is derived from an EMBL/GenBank/DDBJ whole genome shotgun (WGS) entry which is preliminary data.</text>
</comment>
<feature type="compositionally biased region" description="Acidic residues" evidence="1">
    <location>
        <begin position="848"/>
        <end position="859"/>
    </location>
</feature>
<dbReference type="GO" id="GO:0016020">
    <property type="term" value="C:membrane"/>
    <property type="evidence" value="ECO:0007669"/>
    <property type="project" value="InterPro"/>
</dbReference>
<dbReference type="RefSeq" id="WP_137434283.1">
    <property type="nucleotide sequence ID" value="NZ_JANRHC010000004.1"/>
</dbReference>
<dbReference type="GO" id="GO:0005509">
    <property type="term" value="F:calcium ion binding"/>
    <property type="evidence" value="ECO:0007669"/>
    <property type="project" value="InterPro"/>
</dbReference>
<dbReference type="InterPro" id="IPR015919">
    <property type="entry name" value="Cadherin-like_sf"/>
</dbReference>
<accession>A0A4U6R251</accession>
<evidence type="ECO:0000313" key="4">
    <source>
        <dbReference type="Proteomes" id="UP000308488"/>
    </source>
</evidence>
<evidence type="ECO:0008006" key="5">
    <source>
        <dbReference type="Google" id="ProtNLM"/>
    </source>
</evidence>
<sequence length="916" mass="98627">MRADSLPRFSPRAGCLALLSLFVVAAAGCKTERDADDPIILGVPPVDAYLGVEYAYNFGAFDSDDILDYSLTNAPSWLALEDTSNKARQGVIMRGVPGLTGGNRERDDLGTTENITLVANDGRASGSQSFEIEVQENVLSLAVEDFTEGEAAEVPEERDNRCEAPELGELGSHSYEANIYGDDGSVTGTEQRTRDTYPVLVRVLLDQPSVTRVAVAFELDSSFNPQRCDDGFDAPHQRCENGAANDNEAIIGKDIVGLGSGSEGALPVPSYLEYQPGDDGFLSKGVITLEPGITECYIRLEVIEDAEAEPLETLNMRLIEVRSGLAGLGSSNSGVRELLRIKDNEPSVRLETVAGGTRDAINVGQTREYRALISGERLGTYSVKLGEDDDSEAVLGEDFFIEVRNTEGQWDDGDILAFREGIEEVGFRIRVPATYTNGQLENDRAILLGLDERYQAGRENFAASADADKLRVNINELTSPLAAGTENGFVPTDTAIGHNGRLFVAGYRADDSNRPWVRIYSQKGNMTEQQLSVASVSVEAPPVIGFAEREVEEGGDNVTRYEFVVSFGSEQTAAGDPGGNGVDFHTLLYFFDTAQDPDSYVPVWETVVGTSGNDFPRWTGIDPDTGFVVNAGETSGQWPGESAAGGVDSFLQRIDTEKNGDLLTPKVAWTRQVGSARHDKSVVGGSAETSSPLLLGSSAGAVMGQLQKGGEDAFFYIASSKDSDITVNQRGTTGNETLADGIYGINNVWLVGNSDGDYRVDSDEGDRSLERSQLGSQAGFVLSYTVVGDVTRGFTFNDQDDASKEVLNAVITYEEDILVAGSTNGDFVDSAGNSLVQPIIARISLSEDSSDGEEDGDETDSSREWRKQVSVGSEDAGIVHLENYRDDEIIALVKVSGATSDRWEVRLFTGEGRSLH</sequence>
<keyword evidence="2" id="KW-0732">Signal</keyword>
<protein>
    <recommendedName>
        <fullName evidence="5">Dystroglycan-type cadherin-like domain-containing protein</fullName>
    </recommendedName>
</protein>
<gene>
    <name evidence="3" type="ORF">FDP08_01535</name>
</gene>
<reference evidence="3 4" key="1">
    <citation type="submission" date="2019-05" db="EMBL/GenBank/DDBJ databases">
        <title>Marinobacter panjinensis sp. nov., a moderately halophilic bacterium isolated from sea tidal flat environment.</title>
        <authorList>
            <person name="Yang W."/>
            <person name="An M."/>
            <person name="He W."/>
            <person name="Luo X."/>
            <person name="Zhu L."/>
            <person name="Chen G."/>
            <person name="Zhang Y."/>
            <person name="Wang Y."/>
        </authorList>
    </citation>
    <scope>NUCLEOTIDE SEQUENCE [LARGE SCALE GENOMIC DNA]</scope>
    <source>
        <strain evidence="3 4">PJ-16</strain>
    </source>
</reference>
<keyword evidence="4" id="KW-1185">Reference proteome</keyword>
<feature type="chain" id="PRO_5021001632" description="Dystroglycan-type cadherin-like domain-containing protein" evidence="2">
    <location>
        <begin position="26"/>
        <end position="916"/>
    </location>
</feature>
<dbReference type="SUPFAM" id="SSF49313">
    <property type="entry name" value="Cadherin-like"/>
    <property type="match status" value="1"/>
</dbReference>
<name>A0A4U6R251_9GAMM</name>
<feature type="signal peptide" evidence="2">
    <location>
        <begin position="1"/>
        <end position="25"/>
    </location>
</feature>
<dbReference type="InterPro" id="IPR038081">
    <property type="entry name" value="CalX-like_sf"/>
</dbReference>
<evidence type="ECO:0000256" key="2">
    <source>
        <dbReference type="SAM" id="SignalP"/>
    </source>
</evidence>
<evidence type="ECO:0000313" key="3">
    <source>
        <dbReference type="EMBL" id="TKV66862.1"/>
    </source>
</evidence>
<dbReference type="Gene3D" id="2.60.40.10">
    <property type="entry name" value="Immunoglobulins"/>
    <property type="match status" value="1"/>
</dbReference>
<dbReference type="AlphaFoldDB" id="A0A4U6R251"/>
<dbReference type="EMBL" id="SZYH01000001">
    <property type="protein sequence ID" value="TKV66862.1"/>
    <property type="molecule type" value="Genomic_DNA"/>
</dbReference>
<feature type="region of interest" description="Disordered" evidence="1">
    <location>
        <begin position="846"/>
        <end position="867"/>
    </location>
</feature>
<proteinExistence type="predicted"/>
<dbReference type="Proteomes" id="UP000308488">
    <property type="component" value="Unassembled WGS sequence"/>
</dbReference>
<dbReference type="PROSITE" id="PS51257">
    <property type="entry name" value="PROKAR_LIPOPROTEIN"/>
    <property type="match status" value="1"/>
</dbReference>
<dbReference type="SUPFAM" id="SSF141072">
    <property type="entry name" value="CalX-like"/>
    <property type="match status" value="1"/>
</dbReference>